<dbReference type="PROSITE" id="PS50902">
    <property type="entry name" value="FLAVODOXIN_LIKE"/>
    <property type="match status" value="1"/>
</dbReference>
<dbReference type="SUPFAM" id="SSF52218">
    <property type="entry name" value="Flavoproteins"/>
    <property type="match status" value="1"/>
</dbReference>
<evidence type="ECO:0000256" key="4">
    <source>
        <dbReference type="ARBA" id="ARBA00029652"/>
    </source>
</evidence>
<evidence type="ECO:0000259" key="5">
    <source>
        <dbReference type="PROSITE" id="PS50902"/>
    </source>
</evidence>
<comment type="caution">
    <text evidence="6">The sequence shown here is derived from an EMBL/GenBank/DDBJ whole genome shotgun (WGS) entry which is preliminary data.</text>
</comment>
<dbReference type="Pfam" id="PF03358">
    <property type="entry name" value="FMN_red"/>
    <property type="match status" value="1"/>
</dbReference>
<reference evidence="7" key="1">
    <citation type="journal article" date="2019" name="Int. J. Syst. Evol. Microbiol.">
        <title>The Global Catalogue of Microorganisms (GCM) 10K type strain sequencing project: providing services to taxonomists for standard genome sequencing and annotation.</title>
        <authorList>
            <consortium name="The Broad Institute Genomics Platform"/>
            <consortium name="The Broad Institute Genome Sequencing Center for Infectious Disease"/>
            <person name="Wu L."/>
            <person name="Ma J."/>
        </authorList>
    </citation>
    <scope>NUCLEOTIDE SEQUENCE [LARGE SCALE GENOMIC DNA]</scope>
    <source>
        <strain evidence="7">JCM 15503</strain>
    </source>
</reference>
<dbReference type="InterPro" id="IPR001226">
    <property type="entry name" value="Flavodoxin_CS"/>
</dbReference>
<evidence type="ECO:0000256" key="2">
    <source>
        <dbReference type="ARBA" id="ARBA00022630"/>
    </source>
</evidence>
<keyword evidence="3" id="KW-0288">FMN</keyword>
<proteinExistence type="predicted"/>
<dbReference type="PANTHER" id="PTHR30546">
    <property type="entry name" value="FLAVODOXIN-RELATED PROTEIN WRBA-RELATED"/>
    <property type="match status" value="1"/>
</dbReference>
<dbReference type="InterPro" id="IPR005025">
    <property type="entry name" value="FMN_Rdtase-like_dom"/>
</dbReference>
<evidence type="ECO:0000313" key="7">
    <source>
        <dbReference type="Proteomes" id="UP001500279"/>
    </source>
</evidence>
<dbReference type="PANTHER" id="PTHR30546:SF23">
    <property type="entry name" value="FLAVOPROTEIN-LIKE PROTEIN YCP4-RELATED"/>
    <property type="match status" value="1"/>
</dbReference>
<dbReference type="PROSITE" id="PS00201">
    <property type="entry name" value="FLAVODOXIN"/>
    <property type="match status" value="1"/>
</dbReference>
<name>A0ABP3USC6_9BURK</name>
<dbReference type="Proteomes" id="UP001500279">
    <property type="component" value="Unassembled WGS sequence"/>
</dbReference>
<organism evidence="6 7">
    <name type="scientific">Ideonella azotifigens</name>
    <dbReference type="NCBI Taxonomy" id="513160"/>
    <lineage>
        <taxon>Bacteria</taxon>
        <taxon>Pseudomonadati</taxon>
        <taxon>Pseudomonadota</taxon>
        <taxon>Betaproteobacteria</taxon>
        <taxon>Burkholderiales</taxon>
        <taxon>Sphaerotilaceae</taxon>
        <taxon>Ideonella</taxon>
    </lineage>
</organism>
<comment type="cofactor">
    <cofactor evidence="1">
        <name>FMN</name>
        <dbReference type="ChEBI" id="CHEBI:58210"/>
    </cofactor>
</comment>
<keyword evidence="7" id="KW-1185">Reference proteome</keyword>
<dbReference type="RefSeq" id="WP_141291887.1">
    <property type="nucleotide sequence ID" value="NZ_BAAAEW010000003.1"/>
</dbReference>
<dbReference type="InterPro" id="IPR008254">
    <property type="entry name" value="Flavodoxin/NO_synth"/>
</dbReference>
<dbReference type="EMBL" id="BAAAEW010000003">
    <property type="protein sequence ID" value="GAA0741623.1"/>
    <property type="molecule type" value="Genomic_DNA"/>
</dbReference>
<protein>
    <recommendedName>
        <fullName evidence="4">Flavoprotein WrbA</fullName>
    </recommendedName>
</protein>
<feature type="domain" description="Flavodoxin-like" evidence="5">
    <location>
        <begin position="4"/>
        <end position="190"/>
    </location>
</feature>
<evidence type="ECO:0000313" key="6">
    <source>
        <dbReference type="EMBL" id="GAA0741623.1"/>
    </source>
</evidence>
<gene>
    <name evidence="6" type="ORF">GCM10009107_04370</name>
</gene>
<dbReference type="Gene3D" id="3.40.50.360">
    <property type="match status" value="1"/>
</dbReference>
<accession>A0ABP3USC6</accession>
<keyword evidence="2" id="KW-0285">Flavoprotein</keyword>
<evidence type="ECO:0000256" key="3">
    <source>
        <dbReference type="ARBA" id="ARBA00022643"/>
    </source>
</evidence>
<sequence length="198" mass="21021">MPTIALVYFSQGGSTHLLAEQIAAGARQSGQAELRLIRLHGHQVHEGRWQDDTVLARLSEADLIVFGVPTFMGGPAAQFKAFADATAGLWFARAWTGKLAAGFTTSGSPSGDKLATLSYLSVLAAQHGMHWLSWDALPYQPDGTNHLGSFLGLMGHNLANPGEAPVLSEADARSAQRFGEHLARTAQRLSPQPAALPA</sequence>
<dbReference type="InterPro" id="IPR029039">
    <property type="entry name" value="Flavoprotein-like_sf"/>
</dbReference>
<evidence type="ECO:0000256" key="1">
    <source>
        <dbReference type="ARBA" id="ARBA00001917"/>
    </source>
</evidence>